<protein>
    <recommendedName>
        <fullName evidence="4">Type II secretion system core protein G</fullName>
    </recommendedName>
</protein>
<keyword evidence="10 12" id="KW-0472">Membrane</keyword>
<dbReference type="PANTHER" id="PTHR30093">
    <property type="entry name" value="GENERAL SECRETION PATHWAY PROTEIN G"/>
    <property type="match status" value="1"/>
</dbReference>
<dbReference type="InterPro" id="IPR013545">
    <property type="entry name" value="T2SS_protein-GspG_C"/>
</dbReference>
<reference evidence="14 15" key="1">
    <citation type="journal article" date="2012" name="J. Bacteriol.">
        <title>Genome Sequence of Gallaecimonas xiamenensis Type Strain 3-C-1.</title>
        <authorList>
            <person name="Lai Q."/>
            <person name="Wang L."/>
            <person name="Wang W."/>
            <person name="Shao Z."/>
        </authorList>
    </citation>
    <scope>NUCLEOTIDE SEQUENCE [LARGE SCALE GENOMIC DNA]</scope>
    <source>
        <strain evidence="14 15">3-C-1</strain>
    </source>
</reference>
<evidence type="ECO:0000256" key="9">
    <source>
        <dbReference type="ARBA" id="ARBA00022989"/>
    </source>
</evidence>
<evidence type="ECO:0000256" key="10">
    <source>
        <dbReference type="ARBA" id="ARBA00023136"/>
    </source>
</evidence>
<dbReference type="GO" id="GO:0015627">
    <property type="term" value="C:type II protein secretion system complex"/>
    <property type="evidence" value="ECO:0007669"/>
    <property type="project" value="InterPro"/>
</dbReference>
<feature type="transmembrane region" description="Helical" evidence="12">
    <location>
        <begin position="7"/>
        <end position="28"/>
    </location>
</feature>
<evidence type="ECO:0000256" key="6">
    <source>
        <dbReference type="ARBA" id="ARBA00022481"/>
    </source>
</evidence>
<dbReference type="InterPro" id="IPR012902">
    <property type="entry name" value="N_methyl_site"/>
</dbReference>
<dbReference type="InterPro" id="IPR045584">
    <property type="entry name" value="Pilin-like"/>
</dbReference>
<proteinExistence type="inferred from homology"/>
<dbReference type="GO" id="GO:0015628">
    <property type="term" value="P:protein secretion by the type II secretion system"/>
    <property type="evidence" value="ECO:0007669"/>
    <property type="project" value="InterPro"/>
</dbReference>
<dbReference type="InterPro" id="IPR010054">
    <property type="entry name" value="Type2_sec_GspG"/>
</dbReference>
<evidence type="ECO:0000256" key="2">
    <source>
        <dbReference type="ARBA" id="ARBA00009984"/>
    </source>
</evidence>
<dbReference type="SUPFAM" id="SSF54523">
    <property type="entry name" value="Pili subunits"/>
    <property type="match status" value="1"/>
</dbReference>
<dbReference type="PROSITE" id="PS00409">
    <property type="entry name" value="PROKAR_NTER_METHYL"/>
    <property type="match status" value="1"/>
</dbReference>
<dbReference type="PATRIC" id="fig|745411.4.peg.403"/>
<dbReference type="Pfam" id="PF08334">
    <property type="entry name" value="T2SSG"/>
    <property type="match status" value="1"/>
</dbReference>
<comment type="function">
    <text evidence="11">Core component of the type II secretion system required for the energy-dependent secretion of extracellular factors such as proteases and toxins from the periplasm. Pseudopilin (pilin-like) protein that polymerizes to form the pseudopilus. Further polymerization triggers pseudopilus growth.</text>
</comment>
<evidence type="ECO:0000256" key="5">
    <source>
        <dbReference type="ARBA" id="ARBA00022475"/>
    </source>
</evidence>
<keyword evidence="5" id="KW-1003">Cell membrane</keyword>
<dbReference type="OrthoDB" id="9795612at2"/>
<dbReference type="STRING" id="745411.B3C1_02065"/>
<evidence type="ECO:0000256" key="12">
    <source>
        <dbReference type="SAM" id="Phobius"/>
    </source>
</evidence>
<dbReference type="NCBIfam" id="TIGR02532">
    <property type="entry name" value="IV_pilin_GFxxxE"/>
    <property type="match status" value="1"/>
</dbReference>
<dbReference type="Gene3D" id="3.30.700.10">
    <property type="entry name" value="Glycoprotein, Type 4 Pilin"/>
    <property type="match status" value="1"/>
</dbReference>
<accession>K2JQH1</accession>
<evidence type="ECO:0000256" key="7">
    <source>
        <dbReference type="ARBA" id="ARBA00022519"/>
    </source>
</evidence>
<dbReference type="Proteomes" id="UP000006755">
    <property type="component" value="Unassembled WGS sequence"/>
</dbReference>
<dbReference type="AlphaFoldDB" id="K2JQH1"/>
<evidence type="ECO:0000259" key="13">
    <source>
        <dbReference type="Pfam" id="PF08334"/>
    </source>
</evidence>
<comment type="similarity">
    <text evidence="2">Belongs to the GSP G family.</text>
</comment>
<dbReference type="InterPro" id="IPR000983">
    <property type="entry name" value="Bac_GSPG_pilin"/>
</dbReference>
<organism evidence="14 15">
    <name type="scientific">Gallaecimonas xiamenensis 3-C-1</name>
    <dbReference type="NCBI Taxonomy" id="745411"/>
    <lineage>
        <taxon>Bacteria</taxon>
        <taxon>Pseudomonadati</taxon>
        <taxon>Pseudomonadota</taxon>
        <taxon>Gammaproteobacteria</taxon>
        <taxon>Enterobacterales</taxon>
        <taxon>Gallaecimonadaceae</taxon>
        <taxon>Gallaecimonas</taxon>
    </lineage>
</organism>
<dbReference type="Pfam" id="PF07963">
    <property type="entry name" value="N_methyl"/>
    <property type="match status" value="1"/>
</dbReference>
<keyword evidence="6" id="KW-0488">Methylation</keyword>
<evidence type="ECO:0000313" key="14">
    <source>
        <dbReference type="EMBL" id="EKE77558.1"/>
    </source>
</evidence>
<name>K2JQH1_9GAMM</name>
<dbReference type="NCBIfam" id="TIGR01710">
    <property type="entry name" value="typeII_sec_gspG"/>
    <property type="match status" value="1"/>
</dbReference>
<dbReference type="RefSeq" id="WP_008482572.1">
    <property type="nucleotide sequence ID" value="NZ_AMRI01000002.1"/>
</dbReference>
<dbReference type="eggNOG" id="COG2165">
    <property type="taxonomic scope" value="Bacteria"/>
</dbReference>
<comment type="subcellular location">
    <subcellularLocation>
        <location evidence="1">Cell inner membrane</location>
        <topology evidence="1">Single-pass membrane protein</topology>
    </subcellularLocation>
</comment>
<comment type="subunit">
    <text evidence="3">Type II secretion system is composed of four main components: the outer membrane complex, the inner membrane complex, the cytoplasmic secretion ATPase and the periplasm-spanning pseudopilus. Forms homomultimers.</text>
</comment>
<dbReference type="PRINTS" id="PR00813">
    <property type="entry name" value="BCTERIALGSPG"/>
</dbReference>
<keyword evidence="7" id="KW-0997">Cell inner membrane</keyword>
<comment type="caution">
    <text evidence="14">The sequence shown here is derived from an EMBL/GenBank/DDBJ whole genome shotgun (WGS) entry which is preliminary data.</text>
</comment>
<evidence type="ECO:0000256" key="1">
    <source>
        <dbReference type="ARBA" id="ARBA00004377"/>
    </source>
</evidence>
<keyword evidence="8 12" id="KW-0812">Transmembrane</keyword>
<keyword evidence="9 12" id="KW-1133">Transmembrane helix</keyword>
<dbReference type="GO" id="GO:0005886">
    <property type="term" value="C:plasma membrane"/>
    <property type="evidence" value="ECO:0007669"/>
    <property type="project" value="UniProtKB-SubCell"/>
</dbReference>
<sequence>MKSKQQGFTLIEIMVVVVILGMLIAIVAPNVLGNKDKAMVQKAIADINGLESALEMYYLDNSQLPNTQQGLQALVEEPVPAPRNYRQGGYIKRLPTDPWGNDYIYISPGEHGRYDLFTLGADNQEGGEDLNADIGNWNIKDFQK</sequence>
<evidence type="ECO:0000313" key="15">
    <source>
        <dbReference type="Proteomes" id="UP000006755"/>
    </source>
</evidence>
<dbReference type="EMBL" id="AMRI01000002">
    <property type="protein sequence ID" value="EKE77558.1"/>
    <property type="molecule type" value="Genomic_DNA"/>
</dbReference>
<gene>
    <name evidence="14" type="ORF">B3C1_02065</name>
</gene>
<evidence type="ECO:0000256" key="3">
    <source>
        <dbReference type="ARBA" id="ARBA00011180"/>
    </source>
</evidence>
<keyword evidence="15" id="KW-1185">Reference proteome</keyword>
<evidence type="ECO:0000256" key="8">
    <source>
        <dbReference type="ARBA" id="ARBA00022692"/>
    </source>
</evidence>
<feature type="domain" description="Type II secretion system protein GspG C-terminal" evidence="13">
    <location>
        <begin position="30"/>
        <end position="137"/>
    </location>
</feature>
<dbReference type="PANTHER" id="PTHR30093:SF44">
    <property type="entry name" value="TYPE II SECRETION SYSTEM CORE PROTEIN G"/>
    <property type="match status" value="1"/>
</dbReference>
<evidence type="ECO:0000256" key="4">
    <source>
        <dbReference type="ARBA" id="ARBA00020042"/>
    </source>
</evidence>
<evidence type="ECO:0000256" key="11">
    <source>
        <dbReference type="ARBA" id="ARBA00045631"/>
    </source>
</evidence>